<proteinExistence type="predicted"/>
<keyword evidence="3" id="KW-1185">Reference proteome</keyword>
<reference evidence="2" key="1">
    <citation type="journal article" date="2021" name="Proc. Natl. Acad. Sci. U.S.A.">
        <title>Three genomes in the algal genus Volvox reveal the fate of a haploid sex-determining region after a transition to homothallism.</title>
        <authorList>
            <person name="Yamamoto K."/>
            <person name="Hamaji T."/>
            <person name="Kawai-Toyooka H."/>
            <person name="Matsuzaki R."/>
            <person name="Takahashi F."/>
            <person name="Nishimura Y."/>
            <person name="Kawachi M."/>
            <person name="Noguchi H."/>
            <person name="Minakuchi Y."/>
            <person name="Umen J.G."/>
            <person name="Toyoda A."/>
            <person name="Nozaki H."/>
        </authorList>
    </citation>
    <scope>NUCLEOTIDE SEQUENCE</scope>
    <source>
        <strain evidence="2">NIES-3786</strain>
    </source>
</reference>
<protein>
    <submittedName>
        <fullName evidence="2">Uncharacterized protein</fullName>
    </submittedName>
</protein>
<sequence>MDNVAMLANIINVAIAPTPVSIKPSKNSTASSPRRAIGGVKSATHSIHVRRLKEPSSKSHDSKAPLPRPQLRPETALCNLRLLSGGLALLPVQAAGTDGMFKCCC</sequence>
<evidence type="ECO:0000313" key="2">
    <source>
        <dbReference type="EMBL" id="GIL69283.1"/>
    </source>
</evidence>
<gene>
    <name evidence="2" type="ORF">Vretifemale_238</name>
</gene>
<feature type="compositionally biased region" description="Basic and acidic residues" evidence="1">
    <location>
        <begin position="52"/>
        <end position="63"/>
    </location>
</feature>
<dbReference type="AlphaFoldDB" id="A0A8J4C123"/>
<comment type="caution">
    <text evidence="2">The sequence shown here is derived from an EMBL/GenBank/DDBJ whole genome shotgun (WGS) entry which is preliminary data.</text>
</comment>
<evidence type="ECO:0000256" key="1">
    <source>
        <dbReference type="SAM" id="MobiDB-lite"/>
    </source>
</evidence>
<dbReference type="EMBL" id="BNCP01000001">
    <property type="protein sequence ID" value="GIL69283.1"/>
    <property type="molecule type" value="Genomic_DNA"/>
</dbReference>
<dbReference type="Proteomes" id="UP000747110">
    <property type="component" value="Unassembled WGS sequence"/>
</dbReference>
<feature type="region of interest" description="Disordered" evidence="1">
    <location>
        <begin position="22"/>
        <end position="70"/>
    </location>
</feature>
<accession>A0A8J4C123</accession>
<name>A0A8J4C123_9CHLO</name>
<organism evidence="2 3">
    <name type="scientific">Volvox reticuliferus</name>
    <dbReference type="NCBI Taxonomy" id="1737510"/>
    <lineage>
        <taxon>Eukaryota</taxon>
        <taxon>Viridiplantae</taxon>
        <taxon>Chlorophyta</taxon>
        <taxon>core chlorophytes</taxon>
        <taxon>Chlorophyceae</taxon>
        <taxon>CS clade</taxon>
        <taxon>Chlamydomonadales</taxon>
        <taxon>Volvocaceae</taxon>
        <taxon>Volvox</taxon>
    </lineage>
</organism>
<evidence type="ECO:0000313" key="3">
    <source>
        <dbReference type="Proteomes" id="UP000747110"/>
    </source>
</evidence>